<dbReference type="GO" id="GO:0012505">
    <property type="term" value="C:endomembrane system"/>
    <property type="evidence" value="ECO:0007669"/>
    <property type="project" value="UniProtKB-SubCell"/>
</dbReference>
<evidence type="ECO:0000256" key="4">
    <source>
        <dbReference type="ARBA" id="ARBA00022692"/>
    </source>
</evidence>
<feature type="binding site" evidence="9">
    <location>
        <position position="107"/>
    </location>
    <ligand>
        <name>UDP-alpha-D-glucose</name>
        <dbReference type="ChEBI" id="CHEBI:58885"/>
    </ligand>
</feature>
<keyword evidence="5 11" id="KW-1133">Transmembrane helix</keyword>
<dbReference type="InterPro" id="IPR005150">
    <property type="entry name" value="Cellulose_synth"/>
</dbReference>
<keyword evidence="7" id="KW-0961">Cell wall biogenesis/degradation</keyword>
<keyword evidence="2" id="KW-0328">Glycosyltransferase</keyword>
<feature type="active site" evidence="8">
    <location>
        <position position="503"/>
    </location>
</feature>
<keyword evidence="6 11" id="KW-0472">Membrane</keyword>
<dbReference type="EMBL" id="LR031576">
    <property type="protein sequence ID" value="VDD14539.1"/>
    <property type="molecule type" value="Genomic_DNA"/>
</dbReference>
<organism evidence="12">
    <name type="scientific">Brassica campestris</name>
    <name type="common">Field mustard</name>
    <dbReference type="NCBI Taxonomy" id="3711"/>
    <lineage>
        <taxon>Eukaryota</taxon>
        <taxon>Viridiplantae</taxon>
        <taxon>Streptophyta</taxon>
        <taxon>Embryophyta</taxon>
        <taxon>Tracheophyta</taxon>
        <taxon>Spermatophyta</taxon>
        <taxon>Magnoliopsida</taxon>
        <taxon>eudicotyledons</taxon>
        <taxon>Gunneridae</taxon>
        <taxon>Pentapetalae</taxon>
        <taxon>rosids</taxon>
        <taxon>malvids</taxon>
        <taxon>Brassicales</taxon>
        <taxon>Brassicaceae</taxon>
        <taxon>Brassiceae</taxon>
        <taxon>Brassica</taxon>
    </lineage>
</organism>
<evidence type="ECO:0000256" key="9">
    <source>
        <dbReference type="PIRSR" id="PIRSR605150-2"/>
    </source>
</evidence>
<keyword evidence="4 11" id="KW-0812">Transmembrane</keyword>
<dbReference type="GO" id="GO:0016760">
    <property type="term" value="F:cellulose synthase (UDP-forming) activity"/>
    <property type="evidence" value="ECO:0007669"/>
    <property type="project" value="InterPro"/>
</dbReference>
<reference evidence="12" key="1">
    <citation type="submission" date="2018-11" db="EMBL/GenBank/DDBJ databases">
        <authorList>
            <consortium name="Genoscope - CEA"/>
            <person name="William W."/>
        </authorList>
    </citation>
    <scope>NUCLEOTIDE SEQUENCE</scope>
</reference>
<evidence type="ECO:0000256" key="3">
    <source>
        <dbReference type="ARBA" id="ARBA00022679"/>
    </source>
</evidence>
<feature type="binding site" evidence="10">
    <location>
        <position position="267"/>
    </location>
    <ligand>
        <name>Mn(2+)</name>
        <dbReference type="ChEBI" id="CHEBI:29035"/>
    </ligand>
</feature>
<feature type="binding site" evidence="10">
    <location>
        <position position="336"/>
    </location>
    <ligand>
        <name>Mn(2+)</name>
        <dbReference type="ChEBI" id="CHEBI:29035"/>
    </ligand>
</feature>
<name>A0A3P6D588_BRACM</name>
<evidence type="ECO:0000256" key="7">
    <source>
        <dbReference type="ARBA" id="ARBA00023316"/>
    </source>
</evidence>
<dbReference type="GO" id="GO:0071555">
    <property type="term" value="P:cell wall organization"/>
    <property type="evidence" value="ECO:0007669"/>
    <property type="project" value="UniProtKB-KW"/>
</dbReference>
<gene>
    <name evidence="12" type="ORF">BRAA04T18011Z</name>
</gene>
<feature type="binding site" evidence="9">
    <location>
        <position position="136"/>
    </location>
    <ligand>
        <name>UDP-alpha-D-glucose</name>
        <dbReference type="ChEBI" id="CHEBI:58885"/>
    </ligand>
</feature>
<dbReference type="Pfam" id="PF03552">
    <property type="entry name" value="Cellulose_synt"/>
    <property type="match status" value="2"/>
</dbReference>
<evidence type="ECO:0000256" key="8">
    <source>
        <dbReference type="PIRSR" id="PIRSR605150-1"/>
    </source>
</evidence>
<dbReference type="Gene3D" id="3.90.550.10">
    <property type="entry name" value="Spore Coat Polysaccharide Biosynthesis Protein SpsA, Chain A"/>
    <property type="match status" value="1"/>
</dbReference>
<evidence type="ECO:0008006" key="13">
    <source>
        <dbReference type="Google" id="ProtNLM"/>
    </source>
</evidence>
<sequence length="801" mass="90599">MADSSSSLPSLFEKISYKRCFLRSVDLTMLGLLFSLLLYRILHMSQNDNVWVVAFLCESFFTFIWLLITCIKWTPAEHKPYPDRLDERVHELPSVDMFVTTADPVREPPILVVNTVLSLLAVNYPANKLACYVSDDGCSPLTYFSLKEACNFAKIWVPFCKKYNVRVRAPFRYFLNSLDAKEDSEFSRDWEMTKREYEKLSGKVEDATRDWDADDDFEAFSNTKPNDHSTIVKVVWENKGGVGDEKELPHFVYVSREKRPNYLHHYKAGAMNFLVSDFSHISFFFHLVYFLNSINHCAFVQYPQDFYDSNCEELVVLQSVRVSGLMTNAPYMLNVDCDMYVNEADVVRQAMCVFLQKPMNPNHCAFVQFPQDFYDSNADEFIILQSYLGRGIAGIQGPIFTGSGCFHTRKVMYGLSIDDLDDSGSLSSVATKRMLAEGSLAREFGSSKEIVKSVVEALQGKSNPQQTITNSIEIAKEVGNCHYEYQTSWGKTIGWLYDSMADDVNTSIGIHSRGWTSSYISPDPPAFLGCMPPMGPVAMVQWQRWGTGMLEVFFNKQSPLMGLFHQKMRFRQRLAYISISMWGLRSIPELFYCLLPAYCLLHNSALFPKGLCLGIIVTLLGMHSLYTLWEFMRVGFSVQSWYVSQSIWRIKATSCWLFSILDITLKLLGISKVVLIVTQKTIPESRSGSGDEPPQHIDHGLSPSSGKFEIDGSLYFLPGTFIVLVNLAAIAGYWVGLQSWSCKHGGGGSGLAEACICVLVVIIFYPFLMGLFKKGKYGIPLSTLSKAVFLTALFVVFSVRK</sequence>
<feature type="transmembrane region" description="Helical" evidence="11">
    <location>
        <begin position="747"/>
        <end position="767"/>
    </location>
</feature>
<proteinExistence type="predicted"/>
<feature type="transmembrane region" description="Helical" evidence="11">
    <location>
        <begin position="20"/>
        <end position="39"/>
    </location>
</feature>
<evidence type="ECO:0000256" key="6">
    <source>
        <dbReference type="ARBA" id="ARBA00023136"/>
    </source>
</evidence>
<dbReference type="AlphaFoldDB" id="A0A3P6D588"/>
<evidence type="ECO:0000256" key="2">
    <source>
        <dbReference type="ARBA" id="ARBA00022676"/>
    </source>
</evidence>
<evidence type="ECO:0000256" key="10">
    <source>
        <dbReference type="PIRSR" id="PIRSR605150-3"/>
    </source>
</evidence>
<dbReference type="PANTHER" id="PTHR13301">
    <property type="entry name" value="X-BOX TRANSCRIPTION FACTOR-RELATED"/>
    <property type="match status" value="1"/>
</dbReference>
<keyword evidence="3" id="KW-0808">Transferase</keyword>
<evidence type="ECO:0000256" key="11">
    <source>
        <dbReference type="SAM" id="Phobius"/>
    </source>
</evidence>
<dbReference type="InterPro" id="IPR029044">
    <property type="entry name" value="Nucleotide-diphossugar_trans"/>
</dbReference>
<evidence type="ECO:0000256" key="5">
    <source>
        <dbReference type="ARBA" id="ARBA00022989"/>
    </source>
</evidence>
<evidence type="ECO:0000313" key="12">
    <source>
        <dbReference type="EMBL" id="VDD14539.1"/>
    </source>
</evidence>
<feature type="transmembrane region" description="Helical" evidence="11">
    <location>
        <begin position="714"/>
        <end position="735"/>
    </location>
</feature>
<protein>
    <recommendedName>
        <fullName evidence="13">Glycosyltransferase 2-like domain-containing protein</fullName>
    </recommendedName>
</protein>
<feature type="active site" evidence="8">
    <location>
        <position position="136"/>
    </location>
</feature>
<feature type="transmembrane region" description="Helical" evidence="11">
    <location>
        <begin position="51"/>
        <end position="71"/>
    </location>
</feature>
<evidence type="ECO:0000256" key="1">
    <source>
        <dbReference type="ARBA" id="ARBA00004127"/>
    </source>
</evidence>
<feature type="transmembrane region" description="Helical" evidence="11">
    <location>
        <begin position="779"/>
        <end position="799"/>
    </location>
</feature>
<comment type="subcellular location">
    <subcellularLocation>
        <location evidence="1">Endomembrane system</location>
        <topology evidence="1">Multi-pass membrane protein</topology>
    </subcellularLocation>
</comment>
<dbReference type="GO" id="GO:0016020">
    <property type="term" value="C:membrane"/>
    <property type="evidence" value="ECO:0007669"/>
    <property type="project" value="InterPro"/>
</dbReference>
<accession>A0A3P6D588</accession>
<dbReference type="GO" id="GO:0030244">
    <property type="term" value="P:cellulose biosynthetic process"/>
    <property type="evidence" value="ECO:0007669"/>
    <property type="project" value="InterPro"/>
</dbReference>